<dbReference type="AlphaFoldDB" id="A0A7D3VP81"/>
<dbReference type="Proteomes" id="UP000501240">
    <property type="component" value="Chromosome"/>
</dbReference>
<evidence type="ECO:0000313" key="2">
    <source>
        <dbReference type="Proteomes" id="UP000501240"/>
    </source>
</evidence>
<name>A0A7D3VP81_ACTVE</name>
<dbReference type="RefSeq" id="WP_173093173.1">
    <property type="nucleotide sequence ID" value="NZ_CP053892.1"/>
</dbReference>
<protein>
    <submittedName>
        <fullName evidence="1">Uncharacterized protein</fullName>
    </submittedName>
</protein>
<organism evidence="1 2">
    <name type="scientific">Actinomadura verrucosospora</name>
    <dbReference type="NCBI Taxonomy" id="46165"/>
    <lineage>
        <taxon>Bacteria</taxon>
        <taxon>Bacillati</taxon>
        <taxon>Actinomycetota</taxon>
        <taxon>Actinomycetes</taxon>
        <taxon>Streptosporangiales</taxon>
        <taxon>Thermomonosporaceae</taxon>
        <taxon>Actinomadura</taxon>
    </lineage>
</organism>
<reference evidence="1 2" key="1">
    <citation type="submission" date="2020-05" db="EMBL/GenBank/DDBJ databases">
        <title>Actinomadura verrucosospora NRRL-B18236 (PFL_A860) Genome sequencing and assembly.</title>
        <authorList>
            <person name="Samborskyy M."/>
        </authorList>
    </citation>
    <scope>NUCLEOTIDE SEQUENCE [LARGE SCALE GENOMIC DNA]</scope>
    <source>
        <strain evidence="1 2">NRRL:B18236</strain>
    </source>
</reference>
<accession>A0A7D3VP81</accession>
<sequence>MRKIPTLFVRDWDGDPRHVTRVTDPACAWVTAGEGRATRKYDGTCVRFDGARWHARREVKAGRPAPPGFVPVAEDPATGKTVGWEPAEQSSFWKHLRAALDTAGGGHAPGTYELIGPKINGNPEGAAAHTLVPHGADDLGEVPRDHDGLAAWLHARPYEGIVFWRDPADPACDKAKIKRRDFPTP</sequence>
<proteinExistence type="predicted"/>
<gene>
    <name evidence="1" type="ORF">ACTIVE_0934</name>
</gene>
<keyword evidence="2" id="KW-1185">Reference proteome</keyword>
<dbReference type="EMBL" id="CP053892">
    <property type="protein sequence ID" value="QKG19298.1"/>
    <property type="molecule type" value="Genomic_DNA"/>
</dbReference>
<evidence type="ECO:0000313" key="1">
    <source>
        <dbReference type="EMBL" id="QKG19298.1"/>
    </source>
</evidence>